<evidence type="ECO:0000256" key="10">
    <source>
        <dbReference type="SAM" id="Phobius"/>
    </source>
</evidence>
<keyword evidence="6" id="KW-0997">Cell inner membrane</keyword>
<evidence type="ECO:0000256" key="5">
    <source>
        <dbReference type="ARBA" id="ARBA00022481"/>
    </source>
</evidence>
<dbReference type="GO" id="GO:0015627">
    <property type="term" value="C:type II protein secretion system complex"/>
    <property type="evidence" value="ECO:0007669"/>
    <property type="project" value="InterPro"/>
</dbReference>
<evidence type="ECO:0000256" key="9">
    <source>
        <dbReference type="ARBA" id="ARBA00023136"/>
    </source>
</evidence>
<evidence type="ECO:0000256" key="1">
    <source>
        <dbReference type="ARBA" id="ARBA00004377"/>
    </source>
</evidence>
<dbReference type="Pfam" id="PF11612">
    <property type="entry name" value="T2SSJ"/>
    <property type="match status" value="1"/>
</dbReference>
<gene>
    <name evidence="11" type="ORF">SAMN05216210_2182</name>
</gene>
<protein>
    <recommendedName>
        <fullName evidence="3">Type II secretion system protein J</fullName>
    </recommendedName>
</protein>
<name>A0A1H2GBN0_9GAMM</name>
<evidence type="ECO:0000256" key="6">
    <source>
        <dbReference type="ARBA" id="ARBA00022519"/>
    </source>
</evidence>
<dbReference type="RefSeq" id="WP_092386813.1">
    <property type="nucleotide sequence ID" value="NZ_LT629787.1"/>
</dbReference>
<dbReference type="InterPro" id="IPR012902">
    <property type="entry name" value="N_methyl_site"/>
</dbReference>
<reference evidence="12" key="1">
    <citation type="submission" date="2016-10" db="EMBL/GenBank/DDBJ databases">
        <authorList>
            <person name="Varghese N."/>
            <person name="Submissions S."/>
        </authorList>
    </citation>
    <scope>NUCLEOTIDE SEQUENCE [LARGE SCALE GENOMIC DNA]</scope>
    <source>
        <strain evidence="12">CECT 8338</strain>
    </source>
</reference>
<organism evidence="11 12">
    <name type="scientific">Halopseudomonas salegens</name>
    <dbReference type="NCBI Taxonomy" id="1434072"/>
    <lineage>
        <taxon>Bacteria</taxon>
        <taxon>Pseudomonadati</taxon>
        <taxon>Pseudomonadota</taxon>
        <taxon>Gammaproteobacteria</taxon>
        <taxon>Pseudomonadales</taxon>
        <taxon>Pseudomonadaceae</taxon>
        <taxon>Halopseudomonas</taxon>
    </lineage>
</organism>
<dbReference type="PANTHER" id="PTHR39583:SF2">
    <property type="entry name" value="TYPE II SECRETION SYSTEM PROTEIN J"/>
    <property type="match status" value="1"/>
</dbReference>
<evidence type="ECO:0000256" key="3">
    <source>
        <dbReference type="ARBA" id="ARBA00021539"/>
    </source>
</evidence>
<sequence length="208" mass="23159">MIRVTRNQAGFTLLEILVALAVFAVMSIMAHQGLRAILDADHITRGQSQRLADLQVTLSVLERDLAQVISSSTRDEYGDRLPPLRLRPGSDAVRLELVRSGAGGSERLRRTAWVLHERGLERELWPGVDVVDPESKRLQRFADLVDEDEQLGINSSFYFLVRTDSGIERVDSWPPADGSDSARLPLAIELVLDLPQLGEVRRLMAVGL</sequence>
<evidence type="ECO:0000313" key="12">
    <source>
        <dbReference type="Proteomes" id="UP000243924"/>
    </source>
</evidence>
<feature type="transmembrane region" description="Helical" evidence="10">
    <location>
        <begin position="12"/>
        <end position="30"/>
    </location>
</feature>
<keyword evidence="12" id="KW-1185">Reference proteome</keyword>
<keyword evidence="9 10" id="KW-0472">Membrane</keyword>
<dbReference type="Gene3D" id="2.10.70.20">
    <property type="entry name" value="gspk-gspi-gspj complex like domains"/>
    <property type="match status" value="1"/>
</dbReference>
<dbReference type="STRING" id="1434072.SAMN05216210_2182"/>
<dbReference type="NCBIfam" id="TIGR01711">
    <property type="entry name" value="gspJ"/>
    <property type="match status" value="1"/>
</dbReference>
<comment type="similarity">
    <text evidence="2">Belongs to the GSP J family.</text>
</comment>
<accession>A0A1H2GBN0</accession>
<dbReference type="Pfam" id="PF07963">
    <property type="entry name" value="N_methyl"/>
    <property type="match status" value="1"/>
</dbReference>
<comment type="subcellular location">
    <subcellularLocation>
        <location evidence="1">Cell inner membrane</location>
        <topology evidence="1">Single-pass membrane protein</topology>
    </subcellularLocation>
</comment>
<dbReference type="PANTHER" id="PTHR39583">
    <property type="entry name" value="TYPE II SECRETION SYSTEM PROTEIN J-RELATED"/>
    <property type="match status" value="1"/>
</dbReference>
<dbReference type="SUPFAM" id="SSF54523">
    <property type="entry name" value="Pili subunits"/>
    <property type="match status" value="1"/>
</dbReference>
<dbReference type="Proteomes" id="UP000243924">
    <property type="component" value="Chromosome I"/>
</dbReference>
<dbReference type="PROSITE" id="PS00409">
    <property type="entry name" value="PROKAR_NTER_METHYL"/>
    <property type="match status" value="1"/>
</dbReference>
<evidence type="ECO:0000256" key="2">
    <source>
        <dbReference type="ARBA" id="ARBA00011084"/>
    </source>
</evidence>
<dbReference type="Gene3D" id="3.10.610.10">
    <property type="entry name" value="GSPII I/J protein-like"/>
    <property type="match status" value="1"/>
</dbReference>
<proteinExistence type="inferred from homology"/>
<dbReference type="InterPro" id="IPR010055">
    <property type="entry name" value="T2SS_protein-GspJ"/>
</dbReference>
<dbReference type="OrthoDB" id="9794345at2"/>
<evidence type="ECO:0000256" key="8">
    <source>
        <dbReference type="ARBA" id="ARBA00022989"/>
    </source>
</evidence>
<evidence type="ECO:0000256" key="7">
    <source>
        <dbReference type="ARBA" id="ARBA00022692"/>
    </source>
</evidence>
<dbReference type="EMBL" id="LT629787">
    <property type="protein sequence ID" value="SDU16934.1"/>
    <property type="molecule type" value="Genomic_DNA"/>
</dbReference>
<keyword evidence="8 10" id="KW-1133">Transmembrane helix</keyword>
<keyword evidence="7 10" id="KW-0812">Transmembrane</keyword>
<keyword evidence="5" id="KW-0488">Methylation</keyword>
<dbReference type="AlphaFoldDB" id="A0A1H2GBN0"/>
<evidence type="ECO:0000313" key="11">
    <source>
        <dbReference type="EMBL" id="SDU16934.1"/>
    </source>
</evidence>
<dbReference type="GO" id="GO:0005886">
    <property type="term" value="C:plasma membrane"/>
    <property type="evidence" value="ECO:0007669"/>
    <property type="project" value="UniProtKB-SubCell"/>
</dbReference>
<keyword evidence="4" id="KW-1003">Cell membrane</keyword>
<dbReference type="InterPro" id="IPR051621">
    <property type="entry name" value="T2SS_protein_J"/>
</dbReference>
<dbReference type="NCBIfam" id="TIGR02532">
    <property type="entry name" value="IV_pilin_GFxxxE"/>
    <property type="match status" value="1"/>
</dbReference>
<dbReference type="GO" id="GO:0015628">
    <property type="term" value="P:protein secretion by the type II secretion system"/>
    <property type="evidence" value="ECO:0007669"/>
    <property type="project" value="InterPro"/>
</dbReference>
<dbReference type="InterPro" id="IPR045584">
    <property type="entry name" value="Pilin-like"/>
</dbReference>
<evidence type="ECO:0000256" key="4">
    <source>
        <dbReference type="ARBA" id="ARBA00022475"/>
    </source>
</evidence>